<feature type="compositionally biased region" description="Basic and acidic residues" evidence="1">
    <location>
        <begin position="65"/>
        <end position="74"/>
    </location>
</feature>
<comment type="caution">
    <text evidence="2">The sequence shown here is derived from an EMBL/GenBank/DDBJ whole genome shotgun (WGS) entry which is preliminary data.</text>
</comment>
<feature type="region of interest" description="Disordered" evidence="1">
    <location>
        <begin position="351"/>
        <end position="397"/>
    </location>
</feature>
<feature type="region of interest" description="Disordered" evidence="1">
    <location>
        <begin position="1"/>
        <end position="213"/>
    </location>
</feature>
<evidence type="ECO:0000256" key="1">
    <source>
        <dbReference type="SAM" id="MobiDB-lite"/>
    </source>
</evidence>
<dbReference type="Proteomes" id="UP001562354">
    <property type="component" value="Unassembled WGS sequence"/>
</dbReference>
<feature type="compositionally biased region" description="Basic and acidic residues" evidence="1">
    <location>
        <begin position="360"/>
        <end position="372"/>
    </location>
</feature>
<feature type="compositionally biased region" description="Basic and acidic residues" evidence="1">
    <location>
        <begin position="14"/>
        <end position="36"/>
    </location>
</feature>
<feature type="compositionally biased region" description="Low complexity" evidence="1">
    <location>
        <begin position="305"/>
        <end position="328"/>
    </location>
</feature>
<feature type="compositionally biased region" description="Polar residues" evidence="1">
    <location>
        <begin position="168"/>
        <end position="180"/>
    </location>
</feature>
<evidence type="ECO:0000313" key="3">
    <source>
        <dbReference type="Proteomes" id="UP001562354"/>
    </source>
</evidence>
<organism evidence="2 3">
    <name type="scientific">Neodothiora populina</name>
    <dbReference type="NCBI Taxonomy" id="2781224"/>
    <lineage>
        <taxon>Eukaryota</taxon>
        <taxon>Fungi</taxon>
        <taxon>Dikarya</taxon>
        <taxon>Ascomycota</taxon>
        <taxon>Pezizomycotina</taxon>
        <taxon>Dothideomycetes</taxon>
        <taxon>Dothideomycetidae</taxon>
        <taxon>Dothideales</taxon>
        <taxon>Dothioraceae</taxon>
        <taxon>Neodothiora</taxon>
    </lineage>
</organism>
<dbReference type="GeneID" id="95978441"/>
<feature type="compositionally biased region" description="Acidic residues" evidence="1">
    <location>
        <begin position="39"/>
        <end position="51"/>
    </location>
</feature>
<name>A0ABR3P301_9PEZI</name>
<feature type="compositionally biased region" description="Polar residues" evidence="1">
    <location>
        <begin position="258"/>
        <end position="275"/>
    </location>
</feature>
<proteinExistence type="predicted"/>
<protein>
    <submittedName>
        <fullName evidence="2">Uncharacterized protein</fullName>
    </submittedName>
</protein>
<evidence type="ECO:0000313" key="2">
    <source>
        <dbReference type="EMBL" id="KAL1297166.1"/>
    </source>
</evidence>
<accession>A0ABR3P301</accession>
<sequence length="418" mass="45660">MIARVEAGVVLARQPEDRNRSTELETLRCRREEKQVVQEQEDVDEEDDEEVEQHRVSRMEGQLADARRQRHDEQQPQPSPSPSRRNVHLYPEPASQTTQRVAAPAITTHGSLPVHGDFLAPAPLPSPSQPIYRPHNPARSSHFRSRSSGSSVLAPPMSRAHSSPIVPSASTCSQPSTSPAVSPRAHPARLPTLRSLSPFQPLLDDPHAPAYDGSIESISEDAELHIRPRTSVDQIPQPVPLHATRNSGRSLSARRQRPTSPLHSIATTNYSAHSNTPRSVSATSSPSVPPARFNENYPTLHHYASNSSFSSMPSTPTSMRSRSPSVSSLDTIEDAPDLEWEAVEADRAAKLSAVDNASAKGERDGESRRRGSLDIPGMTSGAVGFGFGRRGGDSAKKRWSVCGGERRADLDLETIWED</sequence>
<feature type="compositionally biased region" description="Low complexity" evidence="1">
    <location>
        <begin position="276"/>
        <end position="292"/>
    </location>
</feature>
<keyword evidence="3" id="KW-1185">Reference proteome</keyword>
<dbReference type="EMBL" id="JBFMKM010000016">
    <property type="protein sequence ID" value="KAL1297166.1"/>
    <property type="molecule type" value="Genomic_DNA"/>
</dbReference>
<gene>
    <name evidence="2" type="ORF">AAFC00_004741</name>
</gene>
<reference evidence="2 3" key="1">
    <citation type="submission" date="2024-07" db="EMBL/GenBank/DDBJ databases">
        <title>Draft sequence of the Neodothiora populina.</title>
        <authorList>
            <person name="Drown D.D."/>
            <person name="Schuette U.S."/>
            <person name="Buechlein A.B."/>
            <person name="Rusch D.R."/>
            <person name="Winton L.W."/>
            <person name="Adams G.A."/>
        </authorList>
    </citation>
    <scope>NUCLEOTIDE SEQUENCE [LARGE SCALE GENOMIC DNA]</scope>
    <source>
        <strain evidence="2 3">CPC 39397</strain>
    </source>
</reference>
<feature type="region of interest" description="Disordered" evidence="1">
    <location>
        <begin position="229"/>
        <end position="331"/>
    </location>
</feature>
<dbReference type="RefSeq" id="XP_069196848.1">
    <property type="nucleotide sequence ID" value="XM_069347780.1"/>
</dbReference>